<organism evidence="4 5">
    <name type="scientific">Acrodontium crateriforme</name>
    <dbReference type="NCBI Taxonomy" id="150365"/>
    <lineage>
        <taxon>Eukaryota</taxon>
        <taxon>Fungi</taxon>
        <taxon>Dikarya</taxon>
        <taxon>Ascomycota</taxon>
        <taxon>Pezizomycotina</taxon>
        <taxon>Dothideomycetes</taxon>
        <taxon>Dothideomycetidae</taxon>
        <taxon>Mycosphaerellales</taxon>
        <taxon>Teratosphaeriaceae</taxon>
        <taxon>Acrodontium</taxon>
    </lineage>
</organism>
<evidence type="ECO:0000259" key="2">
    <source>
        <dbReference type="Pfam" id="PF20736"/>
    </source>
</evidence>
<proteinExistence type="predicted"/>
<dbReference type="AlphaFoldDB" id="A0AAQ3R748"/>
<gene>
    <name evidence="4" type="ORF">R9X50_00688000</name>
</gene>
<dbReference type="SUPFAM" id="SSF48208">
    <property type="entry name" value="Six-hairpin glycosidases"/>
    <property type="match status" value="1"/>
</dbReference>
<keyword evidence="4" id="KW-0378">Hydrolase</keyword>
<keyword evidence="5" id="KW-1185">Reference proteome</keyword>
<dbReference type="InterPro" id="IPR008928">
    <property type="entry name" value="6-hairpin_glycosidase_sf"/>
</dbReference>
<dbReference type="Proteomes" id="UP001303373">
    <property type="component" value="Chromosome 12"/>
</dbReference>
<feature type="domain" description="Non-reducing end beta-L-arabinofuranosidase-like GH127 C-terminal" evidence="3">
    <location>
        <begin position="549"/>
        <end position="574"/>
    </location>
</feature>
<evidence type="ECO:0000313" key="5">
    <source>
        <dbReference type="Proteomes" id="UP001303373"/>
    </source>
</evidence>
<dbReference type="GO" id="GO:0005975">
    <property type="term" value="P:carbohydrate metabolic process"/>
    <property type="evidence" value="ECO:0007669"/>
    <property type="project" value="InterPro"/>
</dbReference>
<dbReference type="InterPro" id="IPR049046">
    <property type="entry name" value="Beta-AFase-like_GH127_middle"/>
</dbReference>
<sequence>MSYPQTSFWRTTVAPNSLIGKRRNTVSSVTLLYQLDVLKKTGRYDAFKLKWNAVYDEPPMVWPIPNHLFWDSDVAKWIEGACYFLQQRSNKEIDAAVQELVAMIHDAQQPDGYINIHFTVVEPGKRFTNLRDFHELYNAGHLIEAAISHEQYYKNGTFLHPILKYVDLLCTTFGPNPNQIHGYPGHPEIEMALLRLYTLTENPKYLNLGRYFITERGNPRGQDGRHFFDVESEKRGDDPNKRPAFYPESRCLWYHQAQAPLAEQQTIEGHSVRGTYLLSSVADLLRIDGNASEPKLTEAVYRLWDNMVNCKMYITGGIGAIKQWEGFGPNYFLPQGTDEGGCYSETCAAIGVMMFAERMLQLDLDAKFADVMELCFYNAVLTAMSHDGRRFTYENQLASSEKNLSQREEWFTVACCPPNVLRLLGQIGGYIWTYQTQSTDEHATISVHLYISSKVQLEVGGGIIELEQESNWPMEGEIKFVLRRQSTTEIDIKLRIPAWAKVYNLSPECGEATTHKGYLKIPSAWLRNNNTFTISIPLEARLVTPHPFTNQNVIAIARGPVIYCAEDVDNTWVKDHFKVFNMEQKHQ</sequence>
<protein>
    <submittedName>
        <fullName evidence="4">Glycoside hydrolase family 127 protein</fullName>
    </submittedName>
</protein>
<accession>A0AAQ3R748</accession>
<reference evidence="4 5" key="1">
    <citation type="submission" date="2023-11" db="EMBL/GenBank/DDBJ databases">
        <title>An acidophilic fungus is an integral part of prey digestion in a carnivorous sundew plant.</title>
        <authorList>
            <person name="Tsai I.J."/>
        </authorList>
    </citation>
    <scope>NUCLEOTIDE SEQUENCE [LARGE SCALE GENOMIC DNA]</scope>
    <source>
        <strain evidence="4">169a</strain>
    </source>
</reference>
<dbReference type="InterPro" id="IPR049174">
    <property type="entry name" value="Beta-AFase-like"/>
</dbReference>
<feature type="domain" description="Non-reducing end beta-L-arabinofuranosidase-like GH127 middle" evidence="2">
    <location>
        <begin position="444"/>
        <end position="528"/>
    </location>
</feature>
<dbReference type="PANTHER" id="PTHR43465:SF2">
    <property type="entry name" value="DUF1680 DOMAIN PROTEIN (AFU_ORTHOLOGUE AFUA_1G08910)"/>
    <property type="match status" value="1"/>
</dbReference>
<dbReference type="GO" id="GO:0016787">
    <property type="term" value="F:hydrolase activity"/>
    <property type="evidence" value="ECO:0007669"/>
    <property type="project" value="UniProtKB-KW"/>
</dbReference>
<dbReference type="PANTHER" id="PTHR43465">
    <property type="entry name" value="DUF1680 DOMAIN PROTEIN (AFU_ORTHOLOGUE AFUA_1G08910)"/>
    <property type="match status" value="1"/>
</dbReference>
<dbReference type="EMBL" id="CP138591">
    <property type="protein sequence ID" value="WPH03996.1"/>
    <property type="molecule type" value="Genomic_DNA"/>
</dbReference>
<dbReference type="InterPro" id="IPR012878">
    <property type="entry name" value="Beta-AFase-like_GH127_cat"/>
</dbReference>
<dbReference type="Pfam" id="PF07944">
    <property type="entry name" value="Beta-AFase-like_GH127_cat"/>
    <property type="match status" value="1"/>
</dbReference>
<dbReference type="Pfam" id="PF20737">
    <property type="entry name" value="Glyco_hydro127C"/>
    <property type="match status" value="1"/>
</dbReference>
<name>A0AAQ3R748_9PEZI</name>
<dbReference type="InterPro" id="IPR049049">
    <property type="entry name" value="Beta-AFase-like_GH127_C"/>
</dbReference>
<evidence type="ECO:0000259" key="1">
    <source>
        <dbReference type="Pfam" id="PF07944"/>
    </source>
</evidence>
<evidence type="ECO:0000259" key="3">
    <source>
        <dbReference type="Pfam" id="PF20737"/>
    </source>
</evidence>
<dbReference type="Pfam" id="PF20736">
    <property type="entry name" value="Glyco_hydro127M"/>
    <property type="match status" value="1"/>
</dbReference>
<evidence type="ECO:0000313" key="4">
    <source>
        <dbReference type="EMBL" id="WPH03996.1"/>
    </source>
</evidence>
<feature type="domain" description="Non-reducing end beta-L-arabinofuranosidase-like GH127 catalytic" evidence="1">
    <location>
        <begin position="17"/>
        <end position="427"/>
    </location>
</feature>